<sequence length="500" mass="51543">MAAVLVFTVFALVAVGVLAGVHWYLWRRLVRDTTAPRGAARRAGTAAAFVFPLLSLGALVSGRAGAPFWLQRTLAWPGYLWIALLLYLTLAVLAGEAARPLLRRALARRAAPAAPGPAAPAMTGGTRSTADAGPASDGTLSARAHAGEAGPLGDPAGEPRGAKAVTGTRRAADTSPDRVPTVTGDEPGRDGSTSAGEAAGLATPAAAGPDSADRTAGDEAGPGGSDVSRRLFVSRAVAGAAVAVAAGTVGYGTYGVMRGPRVKRVTVPLAKLPRAAHGFRIAVVSDIHLGPILGRAHTQRIVDTVNATQPDLVAVVGDLVDGSVPDLGPAAEPLARLRARHGSYFVTGNHEYFSGAAQWVDHVRELGLHPLENDRVEIGGFDLAGVNDIAGEREGDGPDFVRALGDRDRSRAAVLLAHQPVVVHDAVRHGVDLQLSGHTHGGQLWPGNYLAELANPTVAGLERYGDTQLYVTRGAGAWGPPVRVGAESDITVVQLASKQV</sequence>
<keyword evidence="4" id="KW-1133">Transmembrane helix</keyword>
<evidence type="ECO:0000256" key="3">
    <source>
        <dbReference type="SAM" id="MobiDB-lite"/>
    </source>
</evidence>
<keyword evidence="4" id="KW-0812">Transmembrane</keyword>
<dbReference type="Proteomes" id="UP001499990">
    <property type="component" value="Unassembled WGS sequence"/>
</dbReference>
<evidence type="ECO:0000256" key="1">
    <source>
        <dbReference type="ARBA" id="ARBA00022723"/>
    </source>
</evidence>
<feature type="transmembrane region" description="Helical" evidence="4">
    <location>
        <begin position="46"/>
        <end position="66"/>
    </location>
</feature>
<feature type="transmembrane region" description="Helical" evidence="4">
    <location>
        <begin position="6"/>
        <end position="25"/>
    </location>
</feature>
<evidence type="ECO:0000256" key="4">
    <source>
        <dbReference type="SAM" id="Phobius"/>
    </source>
</evidence>
<organism evidence="6 7">
    <name type="scientific">Streptomyces sannanensis</name>
    <dbReference type="NCBI Taxonomy" id="285536"/>
    <lineage>
        <taxon>Bacteria</taxon>
        <taxon>Bacillati</taxon>
        <taxon>Actinomycetota</taxon>
        <taxon>Actinomycetes</taxon>
        <taxon>Kitasatosporales</taxon>
        <taxon>Streptomycetaceae</taxon>
        <taxon>Streptomyces</taxon>
    </lineage>
</organism>
<dbReference type="RefSeq" id="WP_345039379.1">
    <property type="nucleotide sequence ID" value="NZ_BAAAYL010000001.1"/>
</dbReference>
<keyword evidence="7" id="KW-1185">Reference proteome</keyword>
<keyword evidence="1" id="KW-0479">Metal-binding</keyword>
<dbReference type="InterPro" id="IPR029052">
    <property type="entry name" value="Metallo-depent_PP-like"/>
</dbReference>
<dbReference type="EMBL" id="BAAAYL010000001">
    <property type="protein sequence ID" value="GAA3374633.1"/>
    <property type="molecule type" value="Genomic_DNA"/>
</dbReference>
<keyword evidence="2" id="KW-0378">Hydrolase</keyword>
<feature type="transmembrane region" description="Helical" evidence="4">
    <location>
        <begin position="78"/>
        <end position="98"/>
    </location>
</feature>
<feature type="transmembrane region" description="Helical" evidence="4">
    <location>
        <begin position="236"/>
        <end position="257"/>
    </location>
</feature>
<reference evidence="7" key="1">
    <citation type="journal article" date="2019" name="Int. J. Syst. Evol. Microbiol.">
        <title>The Global Catalogue of Microorganisms (GCM) 10K type strain sequencing project: providing services to taxonomists for standard genome sequencing and annotation.</title>
        <authorList>
            <consortium name="The Broad Institute Genomics Platform"/>
            <consortium name="The Broad Institute Genome Sequencing Center for Infectious Disease"/>
            <person name="Wu L."/>
            <person name="Ma J."/>
        </authorList>
    </citation>
    <scope>NUCLEOTIDE SEQUENCE [LARGE SCALE GENOMIC DNA]</scope>
    <source>
        <strain evidence="7">JCM 9651</strain>
    </source>
</reference>
<dbReference type="CDD" id="cd07385">
    <property type="entry name" value="MPP_YkuE_C"/>
    <property type="match status" value="1"/>
</dbReference>
<feature type="domain" description="Calcineurin-like phosphoesterase" evidence="5">
    <location>
        <begin position="279"/>
        <end position="441"/>
    </location>
</feature>
<evidence type="ECO:0000313" key="6">
    <source>
        <dbReference type="EMBL" id="GAA3374633.1"/>
    </source>
</evidence>
<dbReference type="InterPro" id="IPR051158">
    <property type="entry name" value="Metallophosphoesterase_sf"/>
</dbReference>
<evidence type="ECO:0000256" key="2">
    <source>
        <dbReference type="ARBA" id="ARBA00022801"/>
    </source>
</evidence>
<dbReference type="InterPro" id="IPR004843">
    <property type="entry name" value="Calcineurin-like_PHP"/>
</dbReference>
<dbReference type="Gene3D" id="3.60.21.10">
    <property type="match status" value="1"/>
</dbReference>
<evidence type="ECO:0000313" key="7">
    <source>
        <dbReference type="Proteomes" id="UP001499990"/>
    </source>
</evidence>
<dbReference type="Pfam" id="PF00149">
    <property type="entry name" value="Metallophos"/>
    <property type="match status" value="1"/>
</dbReference>
<dbReference type="SUPFAM" id="SSF56300">
    <property type="entry name" value="Metallo-dependent phosphatases"/>
    <property type="match status" value="1"/>
</dbReference>
<feature type="compositionally biased region" description="Low complexity" evidence="3">
    <location>
        <begin position="195"/>
        <end position="208"/>
    </location>
</feature>
<feature type="region of interest" description="Disordered" evidence="3">
    <location>
        <begin position="112"/>
        <end position="226"/>
    </location>
</feature>
<proteinExistence type="predicted"/>
<evidence type="ECO:0000259" key="5">
    <source>
        <dbReference type="Pfam" id="PF00149"/>
    </source>
</evidence>
<name>A0ABP6SE70_9ACTN</name>
<dbReference type="PANTHER" id="PTHR31302:SF31">
    <property type="entry name" value="PHOSPHODIESTERASE YAEI"/>
    <property type="match status" value="1"/>
</dbReference>
<protein>
    <submittedName>
        <fullName evidence="6">Metallophosphoesterase</fullName>
    </submittedName>
</protein>
<dbReference type="PANTHER" id="PTHR31302">
    <property type="entry name" value="TRANSMEMBRANE PROTEIN WITH METALLOPHOSPHOESTERASE DOMAIN-RELATED"/>
    <property type="match status" value="1"/>
</dbReference>
<gene>
    <name evidence="6" type="ORF">GCM10020367_39270</name>
</gene>
<accession>A0ABP6SE70</accession>
<comment type="caution">
    <text evidence="6">The sequence shown here is derived from an EMBL/GenBank/DDBJ whole genome shotgun (WGS) entry which is preliminary data.</text>
</comment>
<keyword evidence="4" id="KW-0472">Membrane</keyword>